<evidence type="ECO:0000313" key="3">
    <source>
        <dbReference type="Proteomes" id="UP000631114"/>
    </source>
</evidence>
<feature type="chain" id="PRO_5032727727" evidence="1">
    <location>
        <begin position="30"/>
        <end position="99"/>
    </location>
</feature>
<evidence type="ECO:0000313" key="2">
    <source>
        <dbReference type="EMBL" id="KAF9587693.1"/>
    </source>
</evidence>
<organism evidence="2 3">
    <name type="scientific">Coptis chinensis</name>
    <dbReference type="NCBI Taxonomy" id="261450"/>
    <lineage>
        <taxon>Eukaryota</taxon>
        <taxon>Viridiplantae</taxon>
        <taxon>Streptophyta</taxon>
        <taxon>Embryophyta</taxon>
        <taxon>Tracheophyta</taxon>
        <taxon>Spermatophyta</taxon>
        <taxon>Magnoliopsida</taxon>
        <taxon>Ranunculales</taxon>
        <taxon>Ranunculaceae</taxon>
        <taxon>Coptidoideae</taxon>
        <taxon>Coptis</taxon>
    </lineage>
</organism>
<reference evidence="2 3" key="1">
    <citation type="submission" date="2020-10" db="EMBL/GenBank/DDBJ databases">
        <title>The Coptis chinensis genome and diversification of protoberbering-type alkaloids.</title>
        <authorList>
            <person name="Wang B."/>
            <person name="Shu S."/>
            <person name="Song C."/>
            <person name="Liu Y."/>
        </authorList>
    </citation>
    <scope>NUCLEOTIDE SEQUENCE [LARGE SCALE GENOMIC DNA]</scope>
    <source>
        <strain evidence="2">HL-2020</strain>
        <tissue evidence="2">Leaf</tissue>
    </source>
</reference>
<proteinExistence type="predicted"/>
<dbReference type="Proteomes" id="UP000631114">
    <property type="component" value="Unassembled WGS sequence"/>
</dbReference>
<gene>
    <name evidence="2" type="ORF">IFM89_004525</name>
</gene>
<comment type="caution">
    <text evidence="2">The sequence shown here is derived from an EMBL/GenBank/DDBJ whole genome shotgun (WGS) entry which is preliminary data.</text>
</comment>
<accession>A0A835LA26</accession>
<protein>
    <submittedName>
        <fullName evidence="2">Uncharacterized protein</fullName>
    </submittedName>
</protein>
<feature type="signal peptide" evidence="1">
    <location>
        <begin position="1"/>
        <end position="29"/>
    </location>
</feature>
<evidence type="ECO:0000256" key="1">
    <source>
        <dbReference type="SAM" id="SignalP"/>
    </source>
</evidence>
<dbReference type="EMBL" id="JADFTS010000009">
    <property type="protein sequence ID" value="KAF9587693.1"/>
    <property type="molecule type" value="Genomic_DNA"/>
</dbReference>
<dbReference type="AlphaFoldDB" id="A0A835LA26"/>
<sequence length="99" mass="11264">MRSRSSSAVSLAALFALALLLLLHMFVCSFYGYEETTEEMKINQYPSRKLLRVMTSASNDVEMKYHHLTRETTKDRTKKAVETSLKIAPPSIPNPTQNK</sequence>
<name>A0A835LA26_9MAGN</name>
<dbReference type="OrthoDB" id="994652at2759"/>
<keyword evidence="1" id="KW-0732">Signal</keyword>
<keyword evidence="3" id="KW-1185">Reference proteome</keyword>